<dbReference type="KEGG" id="vg:16512310"/>
<evidence type="ECO:0000256" key="1">
    <source>
        <dbReference type="SAM" id="MobiDB-lite"/>
    </source>
</evidence>
<dbReference type="EMBL" id="KC977570">
    <property type="protein sequence ID" value="AGO82740.1"/>
    <property type="molecule type" value="Genomic_DNA"/>
</dbReference>
<evidence type="ECO:0000313" key="2">
    <source>
        <dbReference type="EMBL" id="AGO82740.1"/>
    </source>
</evidence>
<dbReference type="Proteomes" id="UP000201566">
    <property type="component" value="Segment"/>
</dbReference>
<feature type="compositionally biased region" description="Basic and acidic residues" evidence="1">
    <location>
        <begin position="229"/>
        <end position="242"/>
    </location>
</feature>
<protein>
    <submittedName>
        <fullName evidence="2">Uncharacterized protein</fullName>
    </submittedName>
</protein>
<reference evidence="2 3" key="1">
    <citation type="journal article" date="2013" name="Science">
        <title>Pandoraviruses: amoeba viruses with genomes up to 2.5 Mb reaching that of parasitic eukaryotes.</title>
        <authorList>
            <person name="Philippe N."/>
            <person name="Legendre M."/>
            <person name="Doutre G."/>
            <person name="Coute Y."/>
            <person name="Poirot O."/>
            <person name="Lescot M."/>
            <person name="Arslan D."/>
            <person name="Seltzer V."/>
            <person name="Bertaux L."/>
            <person name="Bruley C."/>
            <person name="Garin J."/>
            <person name="Claverie J.M."/>
            <person name="Abergel C."/>
        </authorList>
    </citation>
    <scope>NUCLEOTIDE SEQUENCE [LARGE SCALE GENOMIC DNA]</scope>
    <source>
        <strain evidence="2">Melbourne</strain>
    </source>
</reference>
<organism evidence="2 3">
    <name type="scientific">Pandoravirus dulcis</name>
    <dbReference type="NCBI Taxonomy" id="1349409"/>
    <lineage>
        <taxon>Viruses</taxon>
        <taxon>Pandoravirus</taxon>
    </lineage>
</organism>
<dbReference type="GeneID" id="16512310"/>
<gene>
    <name evidence="2" type="ORF">pdul_cds_614</name>
</gene>
<sequence length="601" mass="63809">MSESLLRGADPVWIAALDAYPDARAEAERLVANGQVPATGSLFDRLLWVLWIATECTEGPCTGVLAFFAQHLREILLDRTAYVATELAAVIAAAVHRQFPEPFPGWDTAAGCAPWRDPSTLYLVVLWPTDIGHAGNGDGGAYGAVVSVYRVQRCDKGLCISDAPTVADAFVWGDDTEVNFPRGPRGEYETAADARAAAEAGLAGVEGGFEWLARMIVVHALRGTDWVTHMHGDHEEPDDRQGEPWALGESENAPGATPLADAMVSLVGVAPRLAGEVLARASSDFGRRSLVGARAALVDECGLALALHLSAAQTVAYDLAPLVRGASTENMRSAPSLMSTAAAAIGRWRASPTGSALADAPRVADLPDAARDAAAFATWQSVCSAPLDPSTGQLHGANRLVDVARALGVDPTSAQIAHPERLCPDLLDAAVRAGVRGNYPGVTPMTPGSVMTRDPDARALALELVGQTWERWPNLAAPFETDEVSAWEAACRVDPEARLAPAHVRMLLDAVIEEEGAWAPDEEAAVMDEAERAAAADLPLAVQPERRRGGDRADRAHLLPALAPFVDLARMFVAINEPIDPRDLVYPGRMCARLALYRALG</sequence>
<name>S4VTJ0_9VIRU</name>
<feature type="region of interest" description="Disordered" evidence="1">
    <location>
        <begin position="229"/>
        <end position="254"/>
    </location>
</feature>
<proteinExistence type="predicted"/>
<evidence type="ECO:0000313" key="3">
    <source>
        <dbReference type="Proteomes" id="UP000201566"/>
    </source>
</evidence>
<dbReference type="RefSeq" id="YP_008319409.1">
    <property type="nucleotide sequence ID" value="NC_021858.1"/>
</dbReference>
<accession>S4VTJ0</accession>